<organism evidence="4 5">
    <name type="scientific">Uliginosibacterium silvisoli</name>
    <dbReference type="NCBI Taxonomy" id="3114758"/>
    <lineage>
        <taxon>Bacteria</taxon>
        <taxon>Pseudomonadati</taxon>
        <taxon>Pseudomonadota</taxon>
        <taxon>Betaproteobacteria</taxon>
        <taxon>Rhodocyclales</taxon>
        <taxon>Zoogloeaceae</taxon>
        <taxon>Uliginosibacterium</taxon>
    </lineage>
</organism>
<dbReference type="PRINTS" id="PR00420">
    <property type="entry name" value="RNGMNOXGNASE"/>
</dbReference>
<protein>
    <submittedName>
        <fullName evidence="4">4-hydroxybenzoate 3-monooxygenase</fullName>
        <ecNumber evidence="4">1.14.13.2</ecNumber>
    </submittedName>
</protein>
<evidence type="ECO:0000256" key="2">
    <source>
        <dbReference type="ARBA" id="ARBA00022827"/>
    </source>
</evidence>
<dbReference type="EMBL" id="JAYXHS010000002">
    <property type="protein sequence ID" value="MEC5386134.1"/>
    <property type="molecule type" value="Genomic_DNA"/>
</dbReference>
<keyword evidence="1" id="KW-0285">Flavoprotein</keyword>
<dbReference type="NCBIfam" id="TIGR02360">
    <property type="entry name" value="pbenz_hydroxyl"/>
    <property type="match status" value="1"/>
</dbReference>
<dbReference type="NCBIfam" id="NF006091">
    <property type="entry name" value="PRK08243.1"/>
    <property type="match status" value="1"/>
</dbReference>
<dbReference type="RefSeq" id="WP_327599109.1">
    <property type="nucleotide sequence ID" value="NZ_JAYXHS010000002.1"/>
</dbReference>
<name>A0ABU6K3C4_9RHOO</name>
<dbReference type="EC" id="1.14.13.2" evidence="4"/>
<reference evidence="4 5" key="1">
    <citation type="submission" date="2024-01" db="EMBL/GenBank/DDBJ databases">
        <title>Uliginosibacterium soil sp. nov.</title>
        <authorList>
            <person name="Lv Y."/>
        </authorList>
    </citation>
    <scope>NUCLEOTIDE SEQUENCE [LARGE SCALE GENOMIC DNA]</scope>
    <source>
        <strain evidence="4 5">H3</strain>
    </source>
</reference>
<evidence type="ECO:0000313" key="5">
    <source>
        <dbReference type="Proteomes" id="UP001331561"/>
    </source>
</evidence>
<dbReference type="InterPro" id="IPR050641">
    <property type="entry name" value="RIFMO-like"/>
</dbReference>
<dbReference type="Proteomes" id="UP001331561">
    <property type="component" value="Unassembled WGS sequence"/>
</dbReference>
<dbReference type="InterPro" id="IPR036188">
    <property type="entry name" value="FAD/NAD-bd_sf"/>
</dbReference>
<sequence length="400" mass="44221">MPSSPVPSRTQVAIIGAGPAGLLLGQLLHCAGIETLIVERQSAGHVAARIRAGVIEQTTAEALDRAGVGERMHREGLPHDGVELCIDGHRHRIDLADLTDGKRVIVYGQTELTRDLMQARASADMPTVYEAQEVSVHGFDGARPFVRFRSEGQVHDVACDYIAGCDGFHGVCRPSIPPSAVRTFERVYPFGWLGLLVDAPPVADELIYVRSPRGFALCSMRSRTRSRYYLQCPLDHKVEQWSDEAFWNELRKRIDPQAAANLVTGPSIEKSIAPLRSFVSEPMRFGRLFLAGDAAHIVPPTGAKGLNLAAADVLLLADAFIEHYHEQSDAGIDHYSLHALARVWKAERFSWWLTSLMHKFPENAGFGERMQEAELAYLMNSRAAQQVLAENYVGLPMELH</sequence>
<dbReference type="Pfam" id="PF01494">
    <property type="entry name" value="FAD_binding_3"/>
    <property type="match status" value="1"/>
</dbReference>
<keyword evidence="2" id="KW-0274">FAD</keyword>
<dbReference type="InterPro" id="IPR002938">
    <property type="entry name" value="FAD-bd"/>
</dbReference>
<comment type="caution">
    <text evidence="4">The sequence shown here is derived from an EMBL/GenBank/DDBJ whole genome shotgun (WGS) entry which is preliminary data.</text>
</comment>
<evidence type="ECO:0000313" key="4">
    <source>
        <dbReference type="EMBL" id="MEC5386134.1"/>
    </source>
</evidence>
<dbReference type="PANTHER" id="PTHR43004">
    <property type="entry name" value="TRK SYSTEM POTASSIUM UPTAKE PROTEIN"/>
    <property type="match status" value="1"/>
</dbReference>
<keyword evidence="5" id="KW-1185">Reference proteome</keyword>
<evidence type="ECO:0000256" key="1">
    <source>
        <dbReference type="ARBA" id="ARBA00022630"/>
    </source>
</evidence>
<dbReference type="GO" id="GO:0018659">
    <property type="term" value="F:4-hydroxybenzoate 3-monooxygenase activity"/>
    <property type="evidence" value="ECO:0007669"/>
    <property type="project" value="UniProtKB-EC"/>
</dbReference>
<feature type="domain" description="FAD-binding" evidence="3">
    <location>
        <begin position="9"/>
        <end position="350"/>
    </location>
</feature>
<dbReference type="SUPFAM" id="SSF54373">
    <property type="entry name" value="FAD-linked reductases, C-terminal domain"/>
    <property type="match status" value="1"/>
</dbReference>
<evidence type="ECO:0000259" key="3">
    <source>
        <dbReference type="Pfam" id="PF01494"/>
    </source>
</evidence>
<dbReference type="SUPFAM" id="SSF51905">
    <property type="entry name" value="FAD/NAD(P)-binding domain"/>
    <property type="match status" value="1"/>
</dbReference>
<dbReference type="Gene3D" id="3.30.9.10">
    <property type="entry name" value="D-Amino Acid Oxidase, subunit A, domain 2"/>
    <property type="match status" value="1"/>
</dbReference>
<dbReference type="InterPro" id="IPR012733">
    <property type="entry name" value="HB_mOase"/>
</dbReference>
<keyword evidence="4" id="KW-0560">Oxidoreductase</keyword>
<dbReference type="PANTHER" id="PTHR43004:SF3">
    <property type="entry name" value="P-HYDROXYBENZOATE HYDROXYLASE"/>
    <property type="match status" value="1"/>
</dbReference>
<proteinExistence type="predicted"/>
<gene>
    <name evidence="4" type="primary">pobA</name>
    <name evidence="4" type="ORF">VVD49_10380</name>
</gene>
<dbReference type="Gene3D" id="3.50.50.60">
    <property type="entry name" value="FAD/NAD(P)-binding domain"/>
    <property type="match status" value="1"/>
</dbReference>
<accession>A0ABU6K3C4</accession>